<name>A0AAV7WTW7_PLEWA</name>
<keyword evidence="3" id="KW-1185">Reference proteome</keyword>
<dbReference type="EMBL" id="JANPWB010000001">
    <property type="protein sequence ID" value="KAJ1217548.1"/>
    <property type="molecule type" value="Genomic_DNA"/>
</dbReference>
<feature type="region of interest" description="Disordered" evidence="1">
    <location>
        <begin position="85"/>
        <end position="105"/>
    </location>
</feature>
<feature type="region of interest" description="Disordered" evidence="1">
    <location>
        <begin position="120"/>
        <end position="152"/>
    </location>
</feature>
<sequence>MESLLHCHLADRQAPLIRTQCSSTTPGAAGPAPSHSSTAPLSTVASPQPAGTARPASPCGTDPEVPVTQFLQRVQWVLHFEPAGPLQCPEGRGTESGPTTQHTNTPHLSKALLCRYAGQNRQSPAAPGQTQQAKARHHRRPGQPPNAAEMAPPLTGTAHSLQLPLHHHLWARSSPTVPYHRRPPHRHFRGPNQYPGEATALAPFCATHGPRRARLLCRGPVTLQGLASSRVTVSRHQAGPPRLSAAPPTSGAQPPAG</sequence>
<dbReference type="AlphaFoldDB" id="A0AAV7WTW7"/>
<protein>
    <submittedName>
        <fullName evidence="2">Uncharacterized protein</fullName>
    </submittedName>
</protein>
<feature type="region of interest" description="Disordered" evidence="1">
    <location>
        <begin position="229"/>
        <end position="257"/>
    </location>
</feature>
<evidence type="ECO:0000256" key="1">
    <source>
        <dbReference type="SAM" id="MobiDB-lite"/>
    </source>
</evidence>
<feature type="compositionally biased region" description="Polar residues" evidence="1">
    <location>
        <begin position="120"/>
        <end position="133"/>
    </location>
</feature>
<evidence type="ECO:0000313" key="2">
    <source>
        <dbReference type="EMBL" id="KAJ1217548.1"/>
    </source>
</evidence>
<dbReference type="Proteomes" id="UP001066276">
    <property type="component" value="Chromosome 1_1"/>
</dbReference>
<evidence type="ECO:0000313" key="3">
    <source>
        <dbReference type="Proteomes" id="UP001066276"/>
    </source>
</evidence>
<organism evidence="2 3">
    <name type="scientific">Pleurodeles waltl</name>
    <name type="common">Iberian ribbed newt</name>
    <dbReference type="NCBI Taxonomy" id="8319"/>
    <lineage>
        <taxon>Eukaryota</taxon>
        <taxon>Metazoa</taxon>
        <taxon>Chordata</taxon>
        <taxon>Craniata</taxon>
        <taxon>Vertebrata</taxon>
        <taxon>Euteleostomi</taxon>
        <taxon>Amphibia</taxon>
        <taxon>Batrachia</taxon>
        <taxon>Caudata</taxon>
        <taxon>Salamandroidea</taxon>
        <taxon>Salamandridae</taxon>
        <taxon>Pleurodelinae</taxon>
        <taxon>Pleurodeles</taxon>
    </lineage>
</organism>
<proteinExistence type="predicted"/>
<accession>A0AAV7WTW7</accession>
<reference evidence="2" key="1">
    <citation type="journal article" date="2022" name="bioRxiv">
        <title>Sequencing and chromosome-scale assembly of the giantPleurodeles waltlgenome.</title>
        <authorList>
            <person name="Brown T."/>
            <person name="Elewa A."/>
            <person name="Iarovenko S."/>
            <person name="Subramanian E."/>
            <person name="Araus A.J."/>
            <person name="Petzold A."/>
            <person name="Susuki M."/>
            <person name="Suzuki K.-i.T."/>
            <person name="Hayashi T."/>
            <person name="Toyoda A."/>
            <person name="Oliveira C."/>
            <person name="Osipova E."/>
            <person name="Leigh N.D."/>
            <person name="Simon A."/>
            <person name="Yun M.H."/>
        </authorList>
    </citation>
    <scope>NUCLEOTIDE SEQUENCE</scope>
    <source>
        <strain evidence="2">20211129_DDA</strain>
        <tissue evidence="2">Liver</tissue>
    </source>
</reference>
<comment type="caution">
    <text evidence="2">The sequence shown here is derived from an EMBL/GenBank/DDBJ whole genome shotgun (WGS) entry which is preliminary data.</text>
</comment>
<feature type="compositionally biased region" description="Polar residues" evidence="1">
    <location>
        <begin position="34"/>
        <end position="46"/>
    </location>
</feature>
<feature type="region of interest" description="Disordered" evidence="1">
    <location>
        <begin position="21"/>
        <end position="64"/>
    </location>
</feature>
<gene>
    <name evidence="2" type="ORF">NDU88_005142</name>
</gene>
<feature type="compositionally biased region" description="Polar residues" evidence="1">
    <location>
        <begin position="96"/>
        <end position="105"/>
    </location>
</feature>